<gene>
    <name evidence="1" type="ORF">NP493_4g05021</name>
</gene>
<dbReference type="Proteomes" id="UP001209878">
    <property type="component" value="Unassembled WGS sequence"/>
</dbReference>
<reference evidence="1" key="1">
    <citation type="journal article" date="2023" name="Mol. Biol. Evol.">
        <title>Third-Generation Sequencing Reveals the Adaptive Role of the Epigenome in Three Deep-Sea Polychaetes.</title>
        <authorList>
            <person name="Perez M."/>
            <person name="Aroh O."/>
            <person name="Sun Y."/>
            <person name="Lan Y."/>
            <person name="Juniper S.K."/>
            <person name="Young C.R."/>
            <person name="Angers B."/>
            <person name="Qian P.Y."/>
        </authorList>
    </citation>
    <scope>NUCLEOTIDE SEQUENCE</scope>
    <source>
        <strain evidence="1">R07B-5</strain>
    </source>
</reference>
<evidence type="ECO:0000313" key="1">
    <source>
        <dbReference type="EMBL" id="KAK2193948.1"/>
    </source>
</evidence>
<keyword evidence="2" id="KW-1185">Reference proteome</keyword>
<name>A0AAD9PG63_RIDPI</name>
<sequence length="143" mass="15245">MSVAIVHGNTIKLNTCFPGTTSYEAPLKTTLTVMAVMSGVSLDSAANGDILLLGDFTTTPTRFYCARYKVTGFSVALSVDISDEKTAKCTKRQTYASGEAGKFVAFNLTAVDPTTETVTDTVTETVTVGLTTLQISKQCHFPK</sequence>
<comment type="caution">
    <text evidence="1">The sequence shown here is derived from an EMBL/GenBank/DDBJ whole genome shotgun (WGS) entry which is preliminary data.</text>
</comment>
<evidence type="ECO:0000313" key="2">
    <source>
        <dbReference type="Proteomes" id="UP001209878"/>
    </source>
</evidence>
<dbReference type="EMBL" id="JAODUO010000004">
    <property type="protein sequence ID" value="KAK2193948.1"/>
    <property type="molecule type" value="Genomic_DNA"/>
</dbReference>
<protein>
    <submittedName>
        <fullName evidence="1">Uncharacterized protein</fullName>
    </submittedName>
</protein>
<accession>A0AAD9PG63</accession>
<dbReference type="AlphaFoldDB" id="A0AAD9PG63"/>
<proteinExistence type="predicted"/>
<organism evidence="1 2">
    <name type="scientific">Ridgeia piscesae</name>
    <name type="common">Tubeworm</name>
    <dbReference type="NCBI Taxonomy" id="27915"/>
    <lineage>
        <taxon>Eukaryota</taxon>
        <taxon>Metazoa</taxon>
        <taxon>Spiralia</taxon>
        <taxon>Lophotrochozoa</taxon>
        <taxon>Annelida</taxon>
        <taxon>Polychaeta</taxon>
        <taxon>Sedentaria</taxon>
        <taxon>Canalipalpata</taxon>
        <taxon>Sabellida</taxon>
        <taxon>Siboglinidae</taxon>
        <taxon>Ridgeia</taxon>
    </lineage>
</organism>